<gene>
    <name evidence="1" type="ORF">G5B91_24225</name>
</gene>
<dbReference type="Proteomes" id="UP000501063">
    <property type="component" value="Chromosome"/>
</dbReference>
<evidence type="ECO:0000313" key="1">
    <source>
        <dbReference type="EMBL" id="QIE89200.1"/>
    </source>
</evidence>
<dbReference type="KEGG" id="pnt:G5B91_24225"/>
<protein>
    <submittedName>
        <fullName evidence="1">Uncharacterized protein</fullName>
    </submittedName>
</protein>
<evidence type="ECO:0000313" key="2">
    <source>
        <dbReference type="Proteomes" id="UP000501063"/>
    </source>
</evidence>
<dbReference type="EMBL" id="CP049140">
    <property type="protein sequence ID" value="QIE89200.1"/>
    <property type="molecule type" value="Genomic_DNA"/>
</dbReference>
<proteinExistence type="predicted"/>
<name>A0A6G6J2A8_PSENT</name>
<dbReference type="RefSeq" id="WP_024763406.1">
    <property type="nucleotide sequence ID" value="NZ_CP049140.1"/>
</dbReference>
<reference evidence="1 2" key="1">
    <citation type="submission" date="2020-02" db="EMBL/GenBank/DDBJ databases">
        <title>Integrative conjugative elements (ICEs) and plasmids drive adaptation of Pseudomonas nitroreducens strain HBP1 to wastewater environment.</title>
        <authorList>
            <person name="Sentchilo V."/>
            <person name="Carraro N."/>
            <person name="Bertelli C."/>
            <person name="van der Meer J.R."/>
        </authorList>
    </citation>
    <scope>NUCLEOTIDE SEQUENCE [LARGE SCALE GENOMIC DNA]</scope>
    <source>
        <strain evidence="1 2">HBP1</strain>
    </source>
</reference>
<dbReference type="AlphaFoldDB" id="A0A6G6J2A8"/>
<organism evidence="1 2">
    <name type="scientific">Pseudomonas nitroreducens</name>
    <dbReference type="NCBI Taxonomy" id="46680"/>
    <lineage>
        <taxon>Bacteria</taxon>
        <taxon>Pseudomonadati</taxon>
        <taxon>Pseudomonadota</taxon>
        <taxon>Gammaproteobacteria</taxon>
        <taxon>Pseudomonadales</taxon>
        <taxon>Pseudomonadaceae</taxon>
        <taxon>Pseudomonas</taxon>
    </lineage>
</organism>
<sequence>MQDSEVWQRIAPVYQPLAGSGLVRRKGPGTRLLSKRSGQSTEAVDNSVENLLKTTHTPSELGPCDRLVIFSPIEILFIFQQVKKRKEIHRVAKCNVSGA</sequence>
<accession>A0A6G6J2A8</accession>